<evidence type="ECO:0000313" key="13">
    <source>
        <dbReference type="Proteomes" id="UP001139354"/>
    </source>
</evidence>
<evidence type="ECO:0000256" key="5">
    <source>
        <dbReference type="ARBA" id="ARBA00022519"/>
    </source>
</evidence>
<protein>
    <recommendedName>
        <fullName evidence="10">Transport permease protein</fullName>
    </recommendedName>
</protein>
<keyword evidence="13" id="KW-1185">Reference proteome</keyword>
<keyword evidence="4 10" id="KW-1003">Cell membrane</keyword>
<dbReference type="Proteomes" id="UP001139354">
    <property type="component" value="Unassembled WGS sequence"/>
</dbReference>
<evidence type="ECO:0000313" key="12">
    <source>
        <dbReference type="EMBL" id="MCC2033415.1"/>
    </source>
</evidence>
<dbReference type="EMBL" id="JAGTTN010000005">
    <property type="protein sequence ID" value="MCC2033415.1"/>
    <property type="molecule type" value="Genomic_DNA"/>
</dbReference>
<comment type="similarity">
    <text evidence="2 10">Belongs to the ABC-2 integral membrane protein family.</text>
</comment>
<evidence type="ECO:0000256" key="10">
    <source>
        <dbReference type="RuleBase" id="RU361157"/>
    </source>
</evidence>
<dbReference type="Pfam" id="PF01061">
    <property type="entry name" value="ABC2_membrane"/>
    <property type="match status" value="1"/>
</dbReference>
<keyword evidence="8 10" id="KW-0472">Membrane</keyword>
<dbReference type="PANTHER" id="PTHR30413:SF8">
    <property type="entry name" value="TRANSPORT PERMEASE PROTEIN"/>
    <property type="match status" value="1"/>
</dbReference>
<feature type="transmembrane region" description="Helical" evidence="10">
    <location>
        <begin position="151"/>
        <end position="173"/>
    </location>
</feature>
<dbReference type="PROSITE" id="PS51012">
    <property type="entry name" value="ABC_TM2"/>
    <property type="match status" value="1"/>
</dbReference>
<keyword evidence="9" id="KW-0046">Antibiotic resistance</keyword>
<dbReference type="GO" id="GO:0015920">
    <property type="term" value="P:lipopolysaccharide transport"/>
    <property type="evidence" value="ECO:0007669"/>
    <property type="project" value="TreeGrafter"/>
</dbReference>
<evidence type="ECO:0000259" key="11">
    <source>
        <dbReference type="PROSITE" id="PS51012"/>
    </source>
</evidence>
<evidence type="ECO:0000256" key="8">
    <source>
        <dbReference type="ARBA" id="ARBA00023136"/>
    </source>
</evidence>
<dbReference type="PRINTS" id="PR00164">
    <property type="entry name" value="ABC2TRNSPORT"/>
</dbReference>
<feature type="transmembrane region" description="Helical" evidence="10">
    <location>
        <begin position="257"/>
        <end position="276"/>
    </location>
</feature>
<dbReference type="GO" id="GO:0046677">
    <property type="term" value="P:response to antibiotic"/>
    <property type="evidence" value="ECO:0007669"/>
    <property type="project" value="UniProtKB-KW"/>
</dbReference>
<evidence type="ECO:0000256" key="3">
    <source>
        <dbReference type="ARBA" id="ARBA00022448"/>
    </source>
</evidence>
<dbReference type="AlphaFoldDB" id="A0A9X1LWJ9"/>
<reference evidence="12" key="1">
    <citation type="submission" date="2021-04" db="EMBL/GenBank/DDBJ databases">
        <title>Microbacterium tenobrionis sp. nov. and Microbacterium allomyrinae sp. nov., isolated from larvae of Tenobrio molitor and Allomyrina dichotoma, respectively.</title>
        <authorList>
            <person name="Lee S.D."/>
        </authorList>
    </citation>
    <scope>NUCLEOTIDE SEQUENCE</scope>
    <source>
        <strain evidence="12">BWT-G7</strain>
    </source>
</reference>
<organism evidence="12 13">
    <name type="scientific">Microbacterium allomyrinae</name>
    <dbReference type="NCBI Taxonomy" id="2830666"/>
    <lineage>
        <taxon>Bacteria</taxon>
        <taxon>Bacillati</taxon>
        <taxon>Actinomycetota</taxon>
        <taxon>Actinomycetes</taxon>
        <taxon>Micrococcales</taxon>
        <taxon>Microbacteriaceae</taxon>
        <taxon>Microbacterium</taxon>
    </lineage>
</organism>
<dbReference type="InterPro" id="IPR000412">
    <property type="entry name" value="ABC_2_transport"/>
</dbReference>
<keyword evidence="5" id="KW-0997">Cell inner membrane</keyword>
<dbReference type="GO" id="GO:0043190">
    <property type="term" value="C:ATP-binding cassette (ABC) transporter complex"/>
    <property type="evidence" value="ECO:0007669"/>
    <property type="project" value="InterPro"/>
</dbReference>
<gene>
    <name evidence="12" type="ORF">KEC57_14595</name>
</gene>
<evidence type="ECO:0000256" key="7">
    <source>
        <dbReference type="ARBA" id="ARBA00022989"/>
    </source>
</evidence>
<feature type="transmembrane region" description="Helical" evidence="10">
    <location>
        <begin position="185"/>
        <end position="204"/>
    </location>
</feature>
<evidence type="ECO:0000256" key="2">
    <source>
        <dbReference type="ARBA" id="ARBA00007783"/>
    </source>
</evidence>
<dbReference type="GO" id="GO:0140359">
    <property type="term" value="F:ABC-type transporter activity"/>
    <property type="evidence" value="ECO:0007669"/>
    <property type="project" value="InterPro"/>
</dbReference>
<sequence length="286" mass="31346">MVATGGSGRGTWASFRAVLSHRQLLGLLIRRDIKARYKDSALGLLWTLINPIVQLLIYYLVMGQILGAAKGIDNFAIYVFSGLTIFGLFSETLTGMTGSIVANSGLVKKVYVPREVFPLASIGSGLFTFSMQVVVLVSACLILLTPPALGGLLYFIPSVLLIVVYAAALGILLASLNVYLRDIQYLTQILLMLALWASPIVYGWNMVKDVFAQFGLPAWLLEVYTNNPITLAVLGFHRTFWAAGTAADYPAHLELRMLIAFGVGLVLFWFCQRAFARLQGNFAQEL</sequence>
<accession>A0A9X1LWJ9</accession>
<evidence type="ECO:0000256" key="4">
    <source>
        <dbReference type="ARBA" id="ARBA00022475"/>
    </source>
</evidence>
<keyword evidence="6 10" id="KW-0812">Transmembrane</keyword>
<feature type="transmembrane region" description="Helical" evidence="10">
    <location>
        <begin position="40"/>
        <end position="60"/>
    </location>
</feature>
<comment type="subcellular location">
    <subcellularLocation>
        <location evidence="1">Cell inner membrane</location>
        <topology evidence="1">Multi-pass membrane protein</topology>
    </subcellularLocation>
    <subcellularLocation>
        <location evidence="10">Cell membrane</location>
        <topology evidence="10">Multi-pass membrane protein</topology>
    </subcellularLocation>
</comment>
<feature type="transmembrane region" description="Helical" evidence="10">
    <location>
        <begin position="116"/>
        <end position="145"/>
    </location>
</feature>
<evidence type="ECO:0000256" key="1">
    <source>
        <dbReference type="ARBA" id="ARBA00004429"/>
    </source>
</evidence>
<comment type="caution">
    <text evidence="12">The sequence shown here is derived from an EMBL/GenBank/DDBJ whole genome shotgun (WGS) entry which is preliminary data.</text>
</comment>
<keyword evidence="7 10" id="KW-1133">Transmembrane helix</keyword>
<name>A0A9X1LWJ9_9MICO</name>
<keyword evidence="3 10" id="KW-0813">Transport</keyword>
<evidence type="ECO:0000256" key="6">
    <source>
        <dbReference type="ARBA" id="ARBA00022692"/>
    </source>
</evidence>
<dbReference type="InterPro" id="IPR047817">
    <property type="entry name" value="ABC2_TM_bact-type"/>
</dbReference>
<feature type="transmembrane region" description="Helical" evidence="10">
    <location>
        <begin position="75"/>
        <end position="95"/>
    </location>
</feature>
<dbReference type="InterPro" id="IPR013525">
    <property type="entry name" value="ABC2_TM"/>
</dbReference>
<proteinExistence type="inferred from homology"/>
<dbReference type="PANTHER" id="PTHR30413">
    <property type="entry name" value="INNER MEMBRANE TRANSPORT PERMEASE"/>
    <property type="match status" value="1"/>
</dbReference>
<feature type="domain" description="ABC transmembrane type-2" evidence="11">
    <location>
        <begin position="42"/>
        <end position="278"/>
    </location>
</feature>
<evidence type="ECO:0000256" key="9">
    <source>
        <dbReference type="ARBA" id="ARBA00023251"/>
    </source>
</evidence>